<evidence type="ECO:0000313" key="1">
    <source>
        <dbReference type="EMBL" id="VDP56905.1"/>
    </source>
</evidence>
<evidence type="ECO:0000313" key="3">
    <source>
        <dbReference type="WBParaSite" id="SCUD_0001461301-mRNA-1"/>
    </source>
</evidence>
<dbReference type="WBParaSite" id="SCUD_0001461301-mRNA-1">
    <property type="protein sequence ID" value="SCUD_0001461301-mRNA-1"/>
    <property type="gene ID" value="SCUD_0001461301"/>
</dbReference>
<dbReference type="AlphaFoldDB" id="A0A183KHV8"/>
<reference evidence="1 2" key="2">
    <citation type="submission" date="2018-11" db="EMBL/GenBank/DDBJ databases">
        <authorList>
            <consortium name="Pathogen Informatics"/>
        </authorList>
    </citation>
    <scope>NUCLEOTIDE SEQUENCE [LARGE SCALE GENOMIC DNA]</scope>
    <source>
        <strain evidence="1">Dakar</strain>
        <strain evidence="2">Dakar, Senegal</strain>
    </source>
</reference>
<accession>A0A183KHV8</accession>
<keyword evidence="2" id="KW-1185">Reference proteome</keyword>
<organism evidence="3">
    <name type="scientific">Schistosoma curassoni</name>
    <dbReference type="NCBI Taxonomy" id="6186"/>
    <lineage>
        <taxon>Eukaryota</taxon>
        <taxon>Metazoa</taxon>
        <taxon>Spiralia</taxon>
        <taxon>Lophotrochozoa</taxon>
        <taxon>Platyhelminthes</taxon>
        <taxon>Trematoda</taxon>
        <taxon>Digenea</taxon>
        <taxon>Strigeidida</taxon>
        <taxon>Schistosomatoidea</taxon>
        <taxon>Schistosomatidae</taxon>
        <taxon>Schistosoma</taxon>
    </lineage>
</organism>
<dbReference type="Proteomes" id="UP000279833">
    <property type="component" value="Unassembled WGS sequence"/>
</dbReference>
<evidence type="ECO:0000313" key="2">
    <source>
        <dbReference type="Proteomes" id="UP000279833"/>
    </source>
</evidence>
<dbReference type="EMBL" id="UZAK01036863">
    <property type="protein sequence ID" value="VDP56905.1"/>
    <property type="molecule type" value="Genomic_DNA"/>
</dbReference>
<reference evidence="3" key="1">
    <citation type="submission" date="2016-06" db="UniProtKB">
        <authorList>
            <consortium name="WormBaseParasite"/>
        </authorList>
    </citation>
    <scope>IDENTIFICATION</scope>
</reference>
<name>A0A183KHV8_9TREM</name>
<gene>
    <name evidence="1" type="ORF">SCUD_LOCUS14610</name>
</gene>
<sequence length="164" mass="18670">MFQDLHDLLEEETTMEENSKSIEEALISTCQEELDRKKPATLNSPDIEAAHTDLPTDVTPSTIEEIKMAIEQIKSEKAVGPDNIPAEALESDMEVIATMLHVPFRRIWEEEKVSSTDWKEGHFINMTKNRDLSKDITLFVIPGKVFNRVLLNAMKDSVDSQLRD</sequence>
<protein>
    <submittedName>
        <fullName evidence="3">Band_3_cyto domain-containing protein</fullName>
    </submittedName>
</protein>
<proteinExistence type="predicted"/>